<dbReference type="GO" id="GO:0052657">
    <property type="term" value="F:guanine phosphoribosyltransferase activity"/>
    <property type="evidence" value="ECO:0007669"/>
    <property type="project" value="UniProtKB-ARBA"/>
</dbReference>
<keyword evidence="11 15" id="KW-0547">Nucleotide-binding</keyword>
<dbReference type="InterPro" id="IPR029057">
    <property type="entry name" value="PRTase-like"/>
</dbReference>
<name>A0A7C4Z561_9DEIN</name>
<dbReference type="GO" id="GO:0032263">
    <property type="term" value="P:GMP salvage"/>
    <property type="evidence" value="ECO:0007669"/>
    <property type="project" value="TreeGrafter"/>
</dbReference>
<dbReference type="PANTHER" id="PTHR43340:SF1">
    <property type="entry name" value="HYPOXANTHINE PHOSPHORIBOSYLTRANSFERASE"/>
    <property type="match status" value="1"/>
</dbReference>
<dbReference type="GO" id="GO:0046100">
    <property type="term" value="P:hypoxanthine metabolic process"/>
    <property type="evidence" value="ECO:0007669"/>
    <property type="project" value="TreeGrafter"/>
</dbReference>
<dbReference type="FunFam" id="3.40.50.2020:FF:000006">
    <property type="entry name" value="Hypoxanthine phosphoribosyltransferase"/>
    <property type="match status" value="1"/>
</dbReference>
<dbReference type="GO" id="GO:0005829">
    <property type="term" value="C:cytosol"/>
    <property type="evidence" value="ECO:0007669"/>
    <property type="project" value="TreeGrafter"/>
</dbReference>
<dbReference type="InterPro" id="IPR000836">
    <property type="entry name" value="PRTase_dom"/>
</dbReference>
<keyword evidence="9 15" id="KW-0479">Metal-binding</keyword>
<dbReference type="Proteomes" id="UP000885759">
    <property type="component" value="Unassembled WGS sequence"/>
</dbReference>
<dbReference type="EMBL" id="DRPZ01000147">
    <property type="protein sequence ID" value="HGY09494.1"/>
    <property type="molecule type" value="Genomic_DNA"/>
</dbReference>
<gene>
    <name evidence="17" type="primary">hpt</name>
    <name evidence="17" type="ORF">ENK37_05510</name>
</gene>
<dbReference type="InterPro" id="IPR050408">
    <property type="entry name" value="HGPRT"/>
</dbReference>
<dbReference type="PANTHER" id="PTHR43340">
    <property type="entry name" value="HYPOXANTHINE-GUANINE PHOSPHORIBOSYLTRANSFERASE"/>
    <property type="match status" value="1"/>
</dbReference>
<keyword evidence="7 15" id="KW-0328">Glycosyltransferase</keyword>
<evidence type="ECO:0000256" key="12">
    <source>
        <dbReference type="ARBA" id="ARBA00022842"/>
    </source>
</evidence>
<comment type="cofactor">
    <cofactor evidence="1 15">
        <name>Mg(2+)</name>
        <dbReference type="ChEBI" id="CHEBI:18420"/>
    </cofactor>
</comment>
<dbReference type="GO" id="GO:0004422">
    <property type="term" value="F:hypoxanthine phosphoribosyltransferase activity"/>
    <property type="evidence" value="ECO:0007669"/>
    <property type="project" value="InterPro"/>
</dbReference>
<dbReference type="InterPro" id="IPR005904">
    <property type="entry name" value="Hxn_phspho_trans"/>
</dbReference>
<dbReference type="UniPathway" id="UPA00591">
    <property type="reaction ID" value="UER00648"/>
</dbReference>
<keyword evidence="12 15" id="KW-0460">Magnesium</keyword>
<dbReference type="GO" id="GO:0006178">
    <property type="term" value="P:guanine salvage"/>
    <property type="evidence" value="ECO:0007669"/>
    <property type="project" value="TreeGrafter"/>
</dbReference>
<comment type="similarity">
    <text evidence="4 15">Belongs to the purine/pyrimidine phosphoribosyltransferase family.</text>
</comment>
<keyword evidence="8 15" id="KW-0808">Transferase</keyword>
<dbReference type="GO" id="GO:0006166">
    <property type="term" value="P:purine ribonucleoside salvage"/>
    <property type="evidence" value="ECO:0007669"/>
    <property type="project" value="UniProtKB-KW"/>
</dbReference>
<evidence type="ECO:0000256" key="13">
    <source>
        <dbReference type="ARBA" id="ARBA00048811"/>
    </source>
</evidence>
<evidence type="ECO:0000256" key="10">
    <source>
        <dbReference type="ARBA" id="ARBA00022726"/>
    </source>
</evidence>
<comment type="subcellular location">
    <subcellularLocation>
        <location evidence="2 15">Cytoplasm</location>
    </subcellularLocation>
</comment>
<reference evidence="17" key="1">
    <citation type="journal article" date="2020" name="mSystems">
        <title>Genome- and Community-Level Interaction Insights into Carbon Utilization and Element Cycling Functions of Hydrothermarchaeota in Hydrothermal Sediment.</title>
        <authorList>
            <person name="Zhou Z."/>
            <person name="Liu Y."/>
            <person name="Xu W."/>
            <person name="Pan J."/>
            <person name="Luo Z.H."/>
            <person name="Li M."/>
        </authorList>
    </citation>
    <scope>NUCLEOTIDE SEQUENCE [LARGE SCALE GENOMIC DNA]</scope>
    <source>
        <strain evidence="17">HyVt-570</strain>
    </source>
</reference>
<dbReference type="GO" id="GO:0000166">
    <property type="term" value="F:nucleotide binding"/>
    <property type="evidence" value="ECO:0007669"/>
    <property type="project" value="UniProtKB-KW"/>
</dbReference>
<dbReference type="NCBIfam" id="TIGR01203">
    <property type="entry name" value="HGPRTase"/>
    <property type="match status" value="1"/>
</dbReference>
<comment type="caution">
    <text evidence="17">The sequence shown here is derived from an EMBL/GenBank/DDBJ whole genome shotgun (WGS) entry which is preliminary data.</text>
</comment>
<dbReference type="AlphaFoldDB" id="A0A7C4Z561"/>
<organism evidence="17">
    <name type="scientific">Oceanithermus profundus</name>
    <dbReference type="NCBI Taxonomy" id="187137"/>
    <lineage>
        <taxon>Bacteria</taxon>
        <taxon>Thermotogati</taxon>
        <taxon>Deinococcota</taxon>
        <taxon>Deinococci</taxon>
        <taxon>Thermales</taxon>
        <taxon>Thermaceae</taxon>
        <taxon>Oceanithermus</taxon>
    </lineage>
</organism>
<dbReference type="EC" id="2.4.2.8" evidence="5 15"/>
<comment type="catalytic activity">
    <reaction evidence="13">
        <text>GMP + diphosphate = guanine + 5-phospho-alpha-D-ribose 1-diphosphate</text>
        <dbReference type="Rhea" id="RHEA:25424"/>
        <dbReference type="ChEBI" id="CHEBI:16235"/>
        <dbReference type="ChEBI" id="CHEBI:33019"/>
        <dbReference type="ChEBI" id="CHEBI:58017"/>
        <dbReference type="ChEBI" id="CHEBI:58115"/>
        <dbReference type="EC" id="2.4.2.8"/>
    </reaction>
    <physiologicalReaction direction="right-to-left" evidence="13">
        <dbReference type="Rhea" id="RHEA:25426"/>
    </physiologicalReaction>
</comment>
<dbReference type="Pfam" id="PF00156">
    <property type="entry name" value="Pribosyltran"/>
    <property type="match status" value="1"/>
</dbReference>
<evidence type="ECO:0000256" key="1">
    <source>
        <dbReference type="ARBA" id="ARBA00001946"/>
    </source>
</evidence>
<sequence length="176" mass="19485">MDADQTRGPVYLSEAEIQARVAELAAAITRDYAGRTPHLIAVLNGAFIFMADLVRRIELPLTLDFMAVASYQGTESSGEVELIKDLSQPIGGRDVIVVEDIVDTGITLEYLLDYLHARKPASLRVAALLSKPARRLREVPVDYLGFEIENAYVYGYGLDRDQLDRNLPYITSLPTG</sequence>
<evidence type="ECO:0000256" key="2">
    <source>
        <dbReference type="ARBA" id="ARBA00004496"/>
    </source>
</evidence>
<evidence type="ECO:0000256" key="7">
    <source>
        <dbReference type="ARBA" id="ARBA00022676"/>
    </source>
</evidence>
<evidence type="ECO:0000256" key="14">
    <source>
        <dbReference type="ARBA" id="ARBA00049402"/>
    </source>
</evidence>
<evidence type="ECO:0000256" key="15">
    <source>
        <dbReference type="RuleBase" id="RU364099"/>
    </source>
</evidence>
<dbReference type="GO" id="GO:0032264">
    <property type="term" value="P:IMP salvage"/>
    <property type="evidence" value="ECO:0007669"/>
    <property type="project" value="UniProtKB-UniPathway"/>
</dbReference>
<evidence type="ECO:0000256" key="9">
    <source>
        <dbReference type="ARBA" id="ARBA00022723"/>
    </source>
</evidence>
<dbReference type="GO" id="GO:0000287">
    <property type="term" value="F:magnesium ion binding"/>
    <property type="evidence" value="ECO:0007669"/>
    <property type="project" value="TreeGrafter"/>
</dbReference>
<evidence type="ECO:0000256" key="4">
    <source>
        <dbReference type="ARBA" id="ARBA00008391"/>
    </source>
</evidence>
<evidence type="ECO:0000259" key="16">
    <source>
        <dbReference type="Pfam" id="PF00156"/>
    </source>
</evidence>
<feature type="domain" description="Phosphoribosyltransferase" evidence="16">
    <location>
        <begin position="16"/>
        <end position="159"/>
    </location>
</feature>
<evidence type="ECO:0000313" key="17">
    <source>
        <dbReference type="EMBL" id="HGY09494.1"/>
    </source>
</evidence>
<dbReference type="CDD" id="cd06223">
    <property type="entry name" value="PRTases_typeI"/>
    <property type="match status" value="1"/>
</dbReference>
<proteinExistence type="inferred from homology"/>
<evidence type="ECO:0000256" key="5">
    <source>
        <dbReference type="ARBA" id="ARBA00011895"/>
    </source>
</evidence>
<evidence type="ECO:0000256" key="3">
    <source>
        <dbReference type="ARBA" id="ARBA00004669"/>
    </source>
</evidence>
<keyword evidence="10 15" id="KW-0660">Purine salvage</keyword>
<dbReference type="Gene3D" id="3.40.50.2020">
    <property type="match status" value="1"/>
</dbReference>
<evidence type="ECO:0000256" key="8">
    <source>
        <dbReference type="ARBA" id="ARBA00022679"/>
    </source>
</evidence>
<protein>
    <recommendedName>
        <fullName evidence="5 15">Hypoxanthine phosphoribosyltransferase</fullName>
        <ecNumber evidence="5 15">2.4.2.8</ecNumber>
    </recommendedName>
</protein>
<keyword evidence="6 15" id="KW-0963">Cytoplasm</keyword>
<comment type="catalytic activity">
    <reaction evidence="14">
        <text>IMP + diphosphate = hypoxanthine + 5-phospho-alpha-D-ribose 1-diphosphate</text>
        <dbReference type="Rhea" id="RHEA:17973"/>
        <dbReference type="ChEBI" id="CHEBI:17368"/>
        <dbReference type="ChEBI" id="CHEBI:33019"/>
        <dbReference type="ChEBI" id="CHEBI:58017"/>
        <dbReference type="ChEBI" id="CHEBI:58053"/>
        <dbReference type="EC" id="2.4.2.8"/>
    </reaction>
    <physiologicalReaction direction="right-to-left" evidence="14">
        <dbReference type="Rhea" id="RHEA:17975"/>
    </physiologicalReaction>
</comment>
<accession>A0A7C4Z561</accession>
<evidence type="ECO:0000256" key="6">
    <source>
        <dbReference type="ARBA" id="ARBA00022490"/>
    </source>
</evidence>
<comment type="pathway">
    <text evidence="3 15">Purine metabolism; IMP biosynthesis via salvage pathway; IMP from hypoxanthine: step 1/1.</text>
</comment>
<evidence type="ECO:0000256" key="11">
    <source>
        <dbReference type="ARBA" id="ARBA00022741"/>
    </source>
</evidence>
<dbReference type="SUPFAM" id="SSF53271">
    <property type="entry name" value="PRTase-like"/>
    <property type="match status" value="1"/>
</dbReference>